<name>A0A917WIT9_9ACTN</name>
<accession>A0A917WIT9</accession>
<dbReference type="EMBL" id="BMNA01000005">
    <property type="protein sequence ID" value="GGM07059.1"/>
    <property type="molecule type" value="Genomic_DNA"/>
</dbReference>
<sequence>MNALVVVVVLVVVVAVVVVVAQRRRAARAREELDDARAEARRWIERLGGQVYALDAAGDAAARQALADAAERFTAAGGQVDRARTAAQARLAQQTAYEGLYYVRAARTALGLDPGPEVPALPGQQRAGAVTEDRQVDVDGHRYEASPQPSERTSHYYPGGVVAGRPVPGGWYSEPWWRTALVAGAWGVGSYLVASALFDGMTGFGDSWAYDAGYDAGMAQGAVDGAGYDGAGYDGSGYDGGAGDGGPGDQGAGWDGGGGDWTGGGGDWGGDPGGGDFGGGDFGGGDFGGGDFGGGNS</sequence>
<proteinExistence type="predicted"/>
<gene>
    <name evidence="3" type="ORF">GCM10011594_28840</name>
</gene>
<reference evidence="3" key="1">
    <citation type="journal article" date="2014" name="Int. J. Syst. Evol. Microbiol.">
        <title>Complete genome sequence of Corynebacterium casei LMG S-19264T (=DSM 44701T), isolated from a smear-ripened cheese.</title>
        <authorList>
            <consortium name="US DOE Joint Genome Institute (JGI-PGF)"/>
            <person name="Walter F."/>
            <person name="Albersmeier A."/>
            <person name="Kalinowski J."/>
            <person name="Ruckert C."/>
        </authorList>
    </citation>
    <scope>NUCLEOTIDE SEQUENCE</scope>
    <source>
        <strain evidence="3">CGMCC 4.7308</strain>
    </source>
</reference>
<dbReference type="AlphaFoldDB" id="A0A917WIT9"/>
<evidence type="ECO:0000313" key="4">
    <source>
        <dbReference type="Proteomes" id="UP000655208"/>
    </source>
</evidence>
<feature type="region of interest" description="Disordered" evidence="2">
    <location>
        <begin position="239"/>
        <end position="297"/>
    </location>
</feature>
<reference evidence="3" key="2">
    <citation type="submission" date="2020-09" db="EMBL/GenBank/DDBJ databases">
        <authorList>
            <person name="Sun Q."/>
            <person name="Zhou Y."/>
        </authorList>
    </citation>
    <scope>NUCLEOTIDE SEQUENCE</scope>
    <source>
        <strain evidence="3">CGMCC 4.7308</strain>
    </source>
</reference>
<feature type="coiled-coil region" evidence="1">
    <location>
        <begin position="19"/>
        <end position="46"/>
    </location>
</feature>
<keyword evidence="4" id="KW-1185">Reference proteome</keyword>
<dbReference type="RefSeq" id="WP_188942650.1">
    <property type="nucleotide sequence ID" value="NZ_BMNA01000005.1"/>
</dbReference>
<keyword evidence="1" id="KW-0175">Coiled coil</keyword>
<evidence type="ECO:0008006" key="5">
    <source>
        <dbReference type="Google" id="ProtNLM"/>
    </source>
</evidence>
<organism evidence="3 4">
    <name type="scientific">Nakamurella endophytica</name>
    <dbReference type="NCBI Taxonomy" id="1748367"/>
    <lineage>
        <taxon>Bacteria</taxon>
        <taxon>Bacillati</taxon>
        <taxon>Actinomycetota</taxon>
        <taxon>Actinomycetes</taxon>
        <taxon>Nakamurellales</taxon>
        <taxon>Nakamurellaceae</taxon>
        <taxon>Nakamurella</taxon>
    </lineage>
</organism>
<evidence type="ECO:0000256" key="1">
    <source>
        <dbReference type="SAM" id="Coils"/>
    </source>
</evidence>
<evidence type="ECO:0000256" key="2">
    <source>
        <dbReference type="SAM" id="MobiDB-lite"/>
    </source>
</evidence>
<protein>
    <recommendedName>
        <fullName evidence="5">DUF1542 domain-containing protein</fullName>
    </recommendedName>
</protein>
<comment type="caution">
    <text evidence="3">The sequence shown here is derived from an EMBL/GenBank/DDBJ whole genome shotgun (WGS) entry which is preliminary data.</text>
</comment>
<evidence type="ECO:0000313" key="3">
    <source>
        <dbReference type="EMBL" id="GGM07059.1"/>
    </source>
</evidence>
<dbReference type="Proteomes" id="UP000655208">
    <property type="component" value="Unassembled WGS sequence"/>
</dbReference>